<dbReference type="SUPFAM" id="SSF53335">
    <property type="entry name" value="S-adenosyl-L-methionine-dependent methyltransferases"/>
    <property type="match status" value="1"/>
</dbReference>
<dbReference type="AlphaFoldDB" id="A0A437REE8"/>
<gene>
    <name evidence="4" type="ORF">EOE66_13105</name>
</gene>
<evidence type="ECO:0000313" key="5">
    <source>
        <dbReference type="Proteomes" id="UP000285575"/>
    </source>
</evidence>
<organism evidence="4 5">
    <name type="scientific">Rubrivivax rivuli</name>
    <dbReference type="NCBI Taxonomy" id="1862385"/>
    <lineage>
        <taxon>Bacteria</taxon>
        <taxon>Pseudomonadati</taxon>
        <taxon>Pseudomonadota</taxon>
        <taxon>Betaproteobacteria</taxon>
        <taxon>Burkholderiales</taxon>
        <taxon>Sphaerotilaceae</taxon>
        <taxon>Rubrivivax</taxon>
    </lineage>
</organism>
<dbReference type="CDD" id="cd02440">
    <property type="entry name" value="AdoMet_MTases"/>
    <property type="match status" value="1"/>
</dbReference>
<dbReference type="PANTHER" id="PTHR43464">
    <property type="entry name" value="METHYLTRANSFERASE"/>
    <property type="match status" value="1"/>
</dbReference>
<dbReference type="Pfam" id="PF13489">
    <property type="entry name" value="Methyltransf_23"/>
    <property type="match status" value="1"/>
</dbReference>
<evidence type="ECO:0000256" key="2">
    <source>
        <dbReference type="ARBA" id="ARBA00022679"/>
    </source>
</evidence>
<dbReference type="EMBL" id="SACR01000004">
    <property type="protein sequence ID" value="RVU45092.1"/>
    <property type="molecule type" value="Genomic_DNA"/>
</dbReference>
<accession>A0A437REE8</accession>
<evidence type="ECO:0000256" key="1">
    <source>
        <dbReference type="ARBA" id="ARBA00022603"/>
    </source>
</evidence>
<dbReference type="OrthoDB" id="108476at2"/>
<dbReference type="Gene3D" id="3.40.50.150">
    <property type="entry name" value="Vaccinia Virus protein VP39"/>
    <property type="match status" value="1"/>
</dbReference>
<reference evidence="4 5" key="1">
    <citation type="submission" date="2019-01" db="EMBL/GenBank/DDBJ databases">
        <authorList>
            <person name="Chen W.-M."/>
        </authorList>
    </citation>
    <scope>NUCLEOTIDE SEQUENCE [LARGE SCALE GENOMIC DNA]</scope>
    <source>
        <strain evidence="4 5">KYPY4</strain>
    </source>
</reference>
<keyword evidence="1 4" id="KW-0489">Methyltransferase</keyword>
<keyword evidence="2 4" id="KW-0808">Transferase</keyword>
<dbReference type="PANTHER" id="PTHR43464:SF19">
    <property type="entry name" value="UBIQUINONE BIOSYNTHESIS O-METHYLTRANSFERASE, MITOCHONDRIAL"/>
    <property type="match status" value="1"/>
</dbReference>
<dbReference type="Proteomes" id="UP000285575">
    <property type="component" value="Unassembled WGS sequence"/>
</dbReference>
<keyword evidence="3" id="KW-0949">S-adenosyl-L-methionine</keyword>
<protein>
    <submittedName>
        <fullName evidence="4">Class I SAM-dependent methyltransferase</fullName>
    </submittedName>
</protein>
<keyword evidence="5" id="KW-1185">Reference proteome</keyword>
<comment type="caution">
    <text evidence="4">The sequence shown here is derived from an EMBL/GenBank/DDBJ whole genome shotgun (WGS) entry which is preliminary data.</text>
</comment>
<evidence type="ECO:0000256" key="3">
    <source>
        <dbReference type="ARBA" id="ARBA00022691"/>
    </source>
</evidence>
<sequence length="224" mass="24118">MPGCRRAGTDNASGPMQAEPLVARSEYLWVEGGPAAIHAHMARPVVMALDRHGAHRVLDLGCGNGWLTAALARCGFEATGLDLSHSGIQIARAAHPEVPFHQGDALLPPPAAWQGRFDAVVAVETVDHVARPEQLLAHALQVLRPGGLLLLSVPYHGYLKNLGIALLGRTDLRLQALLHHGRLKFFSRQTLTALAVQAGFTPLDLQRLGRVPPLARSMLLVARR</sequence>
<name>A0A437REE8_9BURK</name>
<dbReference type="GO" id="GO:0032259">
    <property type="term" value="P:methylation"/>
    <property type="evidence" value="ECO:0007669"/>
    <property type="project" value="UniProtKB-KW"/>
</dbReference>
<dbReference type="GO" id="GO:0008168">
    <property type="term" value="F:methyltransferase activity"/>
    <property type="evidence" value="ECO:0007669"/>
    <property type="project" value="UniProtKB-KW"/>
</dbReference>
<evidence type="ECO:0000313" key="4">
    <source>
        <dbReference type="EMBL" id="RVU45092.1"/>
    </source>
</evidence>
<proteinExistence type="predicted"/>
<dbReference type="InterPro" id="IPR029063">
    <property type="entry name" value="SAM-dependent_MTases_sf"/>
</dbReference>